<evidence type="ECO:0000256" key="5">
    <source>
        <dbReference type="ARBA" id="ARBA00022859"/>
    </source>
</evidence>
<keyword evidence="5" id="KW-0391">Immunity</keyword>
<protein>
    <submittedName>
        <fullName evidence="15">Uncharacterized protein</fullName>
    </submittedName>
</protein>
<keyword evidence="16" id="KW-1185">Reference proteome</keyword>
<dbReference type="AlphaFoldDB" id="A0A8D2LQU9"/>
<evidence type="ECO:0000256" key="6">
    <source>
        <dbReference type="ARBA" id="ARBA00022989"/>
    </source>
</evidence>
<dbReference type="Gene3D" id="2.60.40.10">
    <property type="entry name" value="Immunoglobulins"/>
    <property type="match status" value="1"/>
</dbReference>
<accession>A0A8D2LQU9</accession>
<keyword evidence="11" id="KW-0325">Glycoprotein</keyword>
<dbReference type="Proteomes" id="UP000694545">
    <property type="component" value="Unplaced"/>
</dbReference>
<feature type="transmembrane region" description="Helical" evidence="14">
    <location>
        <begin position="95"/>
        <end position="117"/>
    </location>
</feature>
<dbReference type="GO" id="GO:0002456">
    <property type="term" value="P:T cell mediated immunity"/>
    <property type="evidence" value="ECO:0007669"/>
    <property type="project" value="TreeGrafter"/>
</dbReference>
<keyword evidence="7" id="KW-1064">Adaptive immunity</keyword>
<sequence>MTPEHKRGYKAERSGNYYQLTITSFEEENQGFYYCIVHRNQELYYSSGLEVYRQVQLTPTPTIPKQVSTRSKGLVTEKGMGSPSSETQSLIKCELYIWVPLASGSLVLIILVIILSVCCGKNFLLVLSDGWVWEVGSGGSIKLDVNGLIYRLSSQGHHIIIFSILFHNEQGSLSAEHAHFLLP</sequence>
<reference evidence="15" key="2">
    <citation type="submission" date="2025-09" db="UniProtKB">
        <authorList>
            <consortium name="Ensembl"/>
        </authorList>
    </citation>
    <scope>IDENTIFICATION</scope>
</reference>
<evidence type="ECO:0000256" key="13">
    <source>
        <dbReference type="ARBA" id="ARBA00023319"/>
    </source>
</evidence>
<evidence type="ECO:0000256" key="14">
    <source>
        <dbReference type="SAM" id="Phobius"/>
    </source>
</evidence>
<dbReference type="Ensembl" id="ENSVKKT00000025695.1">
    <property type="protein sequence ID" value="ENSVKKP00000025085.1"/>
    <property type="gene ID" value="ENSVKKG00000016499.1"/>
</dbReference>
<keyword evidence="13" id="KW-0393">Immunoglobulin domain</keyword>
<dbReference type="GO" id="GO:0007166">
    <property type="term" value="P:cell surface receptor signaling pathway"/>
    <property type="evidence" value="ECO:0007669"/>
    <property type="project" value="TreeGrafter"/>
</dbReference>
<dbReference type="GO" id="GO:0009897">
    <property type="term" value="C:external side of plasma membrane"/>
    <property type="evidence" value="ECO:0007669"/>
    <property type="project" value="TreeGrafter"/>
</dbReference>
<dbReference type="GO" id="GO:0045065">
    <property type="term" value="P:cytotoxic T cell differentiation"/>
    <property type="evidence" value="ECO:0007669"/>
    <property type="project" value="TreeGrafter"/>
</dbReference>
<dbReference type="SUPFAM" id="SSF48726">
    <property type="entry name" value="Immunoglobulin"/>
    <property type="match status" value="1"/>
</dbReference>
<evidence type="ECO:0000256" key="7">
    <source>
        <dbReference type="ARBA" id="ARBA00023130"/>
    </source>
</evidence>
<evidence type="ECO:0000256" key="2">
    <source>
        <dbReference type="ARBA" id="ARBA00022475"/>
    </source>
</evidence>
<dbReference type="InterPro" id="IPR015468">
    <property type="entry name" value="CD8_asu"/>
</dbReference>
<evidence type="ECO:0000256" key="10">
    <source>
        <dbReference type="ARBA" id="ARBA00023157"/>
    </source>
</evidence>
<evidence type="ECO:0000313" key="16">
    <source>
        <dbReference type="Proteomes" id="UP000694545"/>
    </source>
</evidence>
<proteinExistence type="predicted"/>
<keyword evidence="6 14" id="KW-1133">Transmembrane helix</keyword>
<evidence type="ECO:0000256" key="9">
    <source>
        <dbReference type="ARBA" id="ARBA00023139"/>
    </source>
</evidence>
<dbReference type="InterPro" id="IPR036179">
    <property type="entry name" value="Ig-like_dom_sf"/>
</dbReference>
<keyword evidence="10" id="KW-1015">Disulfide bond</keyword>
<evidence type="ECO:0000313" key="15">
    <source>
        <dbReference type="Ensembl" id="ENSVKKP00000025085.1"/>
    </source>
</evidence>
<evidence type="ECO:0000256" key="3">
    <source>
        <dbReference type="ARBA" id="ARBA00022692"/>
    </source>
</evidence>
<keyword evidence="8 14" id="KW-0472">Membrane</keyword>
<keyword evidence="2" id="KW-1003">Cell membrane</keyword>
<dbReference type="PANTHER" id="PTHR10441">
    <property type="entry name" value="CD8 ALPHA CHAIN"/>
    <property type="match status" value="1"/>
</dbReference>
<keyword evidence="3 14" id="KW-0812">Transmembrane</keyword>
<keyword evidence="9" id="KW-0564">Palmitate</keyword>
<name>A0A8D2LQU9_VARKO</name>
<evidence type="ECO:0000256" key="8">
    <source>
        <dbReference type="ARBA" id="ARBA00023136"/>
    </source>
</evidence>
<reference evidence="15" key="1">
    <citation type="submission" date="2025-08" db="UniProtKB">
        <authorList>
            <consortium name="Ensembl"/>
        </authorList>
    </citation>
    <scope>IDENTIFICATION</scope>
</reference>
<evidence type="ECO:0000256" key="1">
    <source>
        <dbReference type="ARBA" id="ARBA00004251"/>
    </source>
</evidence>
<keyword evidence="12" id="KW-0449">Lipoprotein</keyword>
<evidence type="ECO:0000256" key="11">
    <source>
        <dbReference type="ARBA" id="ARBA00023180"/>
    </source>
</evidence>
<keyword evidence="4" id="KW-0732">Signal</keyword>
<dbReference type="InterPro" id="IPR013783">
    <property type="entry name" value="Ig-like_fold"/>
</dbReference>
<comment type="subcellular location">
    <subcellularLocation>
        <location evidence="1">Cell membrane</location>
        <topology evidence="1">Single-pass type I membrane protein</topology>
    </subcellularLocation>
</comment>
<evidence type="ECO:0000256" key="4">
    <source>
        <dbReference type="ARBA" id="ARBA00022729"/>
    </source>
</evidence>
<organism evidence="15 16">
    <name type="scientific">Varanus komodoensis</name>
    <name type="common">Komodo dragon</name>
    <dbReference type="NCBI Taxonomy" id="61221"/>
    <lineage>
        <taxon>Eukaryota</taxon>
        <taxon>Metazoa</taxon>
        <taxon>Chordata</taxon>
        <taxon>Craniata</taxon>
        <taxon>Vertebrata</taxon>
        <taxon>Euteleostomi</taxon>
        <taxon>Lepidosauria</taxon>
        <taxon>Squamata</taxon>
        <taxon>Bifurcata</taxon>
        <taxon>Unidentata</taxon>
        <taxon>Episquamata</taxon>
        <taxon>Toxicofera</taxon>
        <taxon>Anguimorpha</taxon>
        <taxon>Paleoanguimorpha</taxon>
        <taxon>Varanoidea</taxon>
        <taxon>Varanidae</taxon>
        <taxon>Varanus</taxon>
    </lineage>
</organism>
<evidence type="ECO:0000256" key="12">
    <source>
        <dbReference type="ARBA" id="ARBA00023288"/>
    </source>
</evidence>
<dbReference type="PANTHER" id="PTHR10441:SF2">
    <property type="entry name" value="T-CELL SURFACE GLYCOPROTEIN CD8 ALPHA CHAIN"/>
    <property type="match status" value="1"/>
</dbReference>